<dbReference type="GO" id="GO:1904047">
    <property type="term" value="F:S-adenosyl-L-methionine binding"/>
    <property type="evidence" value="ECO:0007669"/>
    <property type="project" value="UniProtKB-UniRule"/>
</dbReference>
<feature type="binding site" evidence="9">
    <location>
        <position position="27"/>
    </location>
    <ligand>
        <name>substrate</name>
    </ligand>
</feature>
<evidence type="ECO:0000256" key="7">
    <source>
        <dbReference type="ARBA" id="ARBA00023014"/>
    </source>
</evidence>
<proteinExistence type="inferred from homology"/>
<gene>
    <name evidence="9 11" type="primary">queE</name>
    <name evidence="11" type="ORF">G4223_18850</name>
</gene>
<comment type="subunit">
    <text evidence="9">Homodimer.</text>
</comment>
<evidence type="ECO:0000256" key="1">
    <source>
        <dbReference type="ARBA" id="ARBA00022485"/>
    </source>
</evidence>
<feature type="binding site" evidence="9">
    <location>
        <begin position="127"/>
        <end position="129"/>
    </location>
    <ligand>
        <name>S-adenosyl-L-methionine</name>
        <dbReference type="ChEBI" id="CHEBI:59789"/>
    </ligand>
</feature>
<dbReference type="NCBIfam" id="TIGR04508">
    <property type="entry name" value="queE_Cx14CxxC"/>
    <property type="match status" value="1"/>
</dbReference>
<evidence type="ECO:0000256" key="5">
    <source>
        <dbReference type="ARBA" id="ARBA00022842"/>
    </source>
</evidence>
<dbReference type="UniPathway" id="UPA00391"/>
<dbReference type="InterPro" id="IPR007197">
    <property type="entry name" value="rSAM"/>
</dbReference>
<dbReference type="GO" id="GO:0051539">
    <property type="term" value="F:4 iron, 4 sulfur cluster binding"/>
    <property type="evidence" value="ECO:0007669"/>
    <property type="project" value="UniProtKB-UniRule"/>
</dbReference>
<reference evidence="11 12" key="1">
    <citation type="submission" date="2020-02" db="EMBL/GenBank/DDBJ databases">
        <authorList>
            <person name="Dziuba M."/>
            <person name="Kuznetsov B."/>
            <person name="Mardanov A."/>
            <person name="Ravin N."/>
            <person name="Grouzdev D."/>
        </authorList>
    </citation>
    <scope>NUCLEOTIDE SEQUENCE [LARGE SCALE GENOMIC DNA]</scope>
    <source>
        <strain evidence="11 12">SpK</strain>
    </source>
</reference>
<dbReference type="InterPro" id="IPR013785">
    <property type="entry name" value="Aldolase_TIM"/>
</dbReference>
<keyword evidence="6 9" id="KW-0408">Iron</keyword>
<feature type="binding site" evidence="9">
    <location>
        <position position="86"/>
    </location>
    <ligand>
        <name>S-adenosyl-L-methionine</name>
        <dbReference type="ChEBI" id="CHEBI:59789"/>
    </ligand>
</feature>
<keyword evidence="5 9" id="KW-0460">Magnesium</keyword>
<feature type="binding site" evidence="9">
    <location>
        <position position="46"/>
    </location>
    <ligand>
        <name>[4Fe-4S] cluster</name>
        <dbReference type="ChEBI" id="CHEBI:49883"/>
        <note>4Fe-4S-S-AdoMet</note>
    </ligand>
</feature>
<comment type="similarity">
    <text evidence="9">Belongs to the radical SAM superfamily. 7-carboxy-7-deazaguanine synthase family.</text>
</comment>
<dbReference type="InterPro" id="IPR058240">
    <property type="entry name" value="rSAM_sf"/>
</dbReference>
<comment type="cofactor">
    <cofactor evidence="9">
        <name>S-adenosyl-L-methionine</name>
        <dbReference type="ChEBI" id="CHEBI:59789"/>
    </cofactor>
    <text evidence="9">Binds 1 S-adenosyl-L-methionine per subunit.</text>
</comment>
<dbReference type="InterPro" id="IPR030977">
    <property type="entry name" value="QueE_Cx14CxxC"/>
</dbReference>
<keyword evidence="3 9" id="KW-0479">Metal-binding</keyword>
<dbReference type="AlphaFoldDB" id="A0A7C9UZN7"/>
<evidence type="ECO:0000256" key="4">
    <source>
        <dbReference type="ARBA" id="ARBA00022785"/>
    </source>
</evidence>
<feature type="binding site" evidence="9">
    <location>
        <begin position="48"/>
        <end position="50"/>
    </location>
    <ligand>
        <name>S-adenosyl-L-methionine</name>
        <dbReference type="ChEBI" id="CHEBI:59789"/>
    </ligand>
</feature>
<name>A0A7C9UZN7_9PROT</name>
<dbReference type="Proteomes" id="UP000480684">
    <property type="component" value="Unassembled WGS sequence"/>
</dbReference>
<keyword evidence="12" id="KW-1185">Reference proteome</keyword>
<accession>A0A7C9UZN7</accession>
<evidence type="ECO:0000313" key="11">
    <source>
        <dbReference type="EMBL" id="NFV82172.1"/>
    </source>
</evidence>
<feature type="domain" description="Radical SAM core" evidence="10">
    <location>
        <begin position="18"/>
        <end position="204"/>
    </location>
</feature>
<evidence type="ECO:0000256" key="2">
    <source>
        <dbReference type="ARBA" id="ARBA00022691"/>
    </source>
</evidence>
<dbReference type="PROSITE" id="PS51918">
    <property type="entry name" value="RADICAL_SAM"/>
    <property type="match status" value="1"/>
</dbReference>
<dbReference type="Gene3D" id="3.20.20.70">
    <property type="entry name" value="Aldolase class I"/>
    <property type="match status" value="1"/>
</dbReference>
<dbReference type="EMBL" id="JAAIYP010000046">
    <property type="protein sequence ID" value="NFV82172.1"/>
    <property type="molecule type" value="Genomic_DNA"/>
</dbReference>
<evidence type="ECO:0000256" key="6">
    <source>
        <dbReference type="ARBA" id="ARBA00023004"/>
    </source>
</evidence>
<dbReference type="EC" id="4.3.99.3" evidence="9"/>
<dbReference type="HAMAP" id="MF_00917">
    <property type="entry name" value="QueE"/>
    <property type="match status" value="1"/>
</dbReference>
<feature type="binding site" evidence="9">
    <location>
        <position position="49"/>
    </location>
    <ligand>
        <name>[4Fe-4S] cluster</name>
        <dbReference type="ChEBI" id="CHEBI:49883"/>
        <note>4Fe-4S-S-AdoMet</note>
    </ligand>
</feature>
<feature type="binding site" evidence="9">
    <location>
        <begin position="12"/>
        <end position="14"/>
    </location>
    <ligand>
        <name>substrate</name>
    </ligand>
</feature>
<comment type="cofactor">
    <cofactor evidence="9">
        <name>Mg(2+)</name>
        <dbReference type="ChEBI" id="CHEBI:18420"/>
    </cofactor>
</comment>
<comment type="catalytic activity">
    <reaction evidence="9">
        <text>6-carboxy-5,6,7,8-tetrahydropterin + H(+) = 7-carboxy-7-carbaguanine + NH4(+)</text>
        <dbReference type="Rhea" id="RHEA:27974"/>
        <dbReference type="ChEBI" id="CHEBI:15378"/>
        <dbReference type="ChEBI" id="CHEBI:28938"/>
        <dbReference type="ChEBI" id="CHEBI:61032"/>
        <dbReference type="ChEBI" id="CHEBI:61036"/>
        <dbReference type="EC" id="4.3.99.3"/>
    </reaction>
</comment>
<dbReference type="PIRSF" id="PIRSF000370">
    <property type="entry name" value="QueE"/>
    <property type="match status" value="1"/>
</dbReference>
<dbReference type="PANTHER" id="PTHR42836">
    <property type="entry name" value="7-CARBOXY-7-DEAZAGUANINE SYNTHASE"/>
    <property type="match status" value="1"/>
</dbReference>
<comment type="function">
    <text evidence="9">Catalyzes the complex heterocyclic radical-mediated conversion of 6-carboxy-5,6,7,8-tetrahydropterin (CPH4) to 7-carboxy-7-deazaguanine (CDG), a step common to the biosynthetic pathways of all 7-deazapurine-containing compounds.</text>
</comment>
<dbReference type="PANTHER" id="PTHR42836:SF1">
    <property type="entry name" value="7-CARBOXY-7-DEAZAGUANINE SYNTHASE"/>
    <property type="match status" value="1"/>
</dbReference>
<feature type="binding site" evidence="9">
    <location>
        <begin position="167"/>
        <end position="170"/>
    </location>
    <ligand>
        <name>S-adenosyl-L-methionine</name>
        <dbReference type="ChEBI" id="CHEBI:59789"/>
    </ligand>
</feature>
<dbReference type="CDD" id="cd01335">
    <property type="entry name" value="Radical_SAM"/>
    <property type="match status" value="1"/>
</dbReference>
<sequence>MTYTVKEIFYTLQGEGAQAGRPAVFLRFAGCNLWTGREDDRDTAQCRYCDTDFVGGDKFADAETLAEAVAALWPGGGTPYVVCTGGEPTLQLDAVLVDALHARGFQVAIETNGTRPLPPGLDWVCVSPKAGTELAVVAGDELKLVWPQDGADPEALAALGFRHHFLQPMDCADHAAATQECVRYCLTHPRWRLSLQTHKLIGIP</sequence>
<evidence type="ECO:0000256" key="8">
    <source>
        <dbReference type="ARBA" id="ARBA00023239"/>
    </source>
</evidence>
<feature type="binding site" evidence="9">
    <location>
        <position position="204"/>
    </location>
    <ligand>
        <name>substrate</name>
    </ligand>
</feature>
<feature type="binding site" evidence="9">
    <location>
        <position position="51"/>
    </location>
    <ligand>
        <name>Mg(2+)</name>
        <dbReference type="ChEBI" id="CHEBI:18420"/>
    </ligand>
</feature>
<dbReference type="SFLD" id="SFLDF00376">
    <property type="entry name" value="7-carboxy-7-deazaguanine_synth"/>
    <property type="match status" value="1"/>
</dbReference>
<dbReference type="RefSeq" id="WP_163682996.1">
    <property type="nucleotide sequence ID" value="NZ_JAAIYP010000046.1"/>
</dbReference>
<evidence type="ECO:0000256" key="9">
    <source>
        <dbReference type="HAMAP-Rule" id="MF_00917"/>
    </source>
</evidence>
<evidence type="ECO:0000256" key="3">
    <source>
        <dbReference type="ARBA" id="ARBA00022723"/>
    </source>
</evidence>
<comment type="cofactor">
    <cofactor evidence="9">
        <name>[4Fe-4S] cluster</name>
        <dbReference type="ChEBI" id="CHEBI:49883"/>
    </cofactor>
    <text evidence="9">Binds 1 [4Fe-4S] cluster. The cluster is coordinated with 3 cysteines and an exchangeable S-adenosyl-L-methionine.</text>
</comment>
<dbReference type="GO" id="GO:0000287">
    <property type="term" value="F:magnesium ion binding"/>
    <property type="evidence" value="ECO:0007669"/>
    <property type="project" value="UniProtKB-UniRule"/>
</dbReference>
<dbReference type="SFLD" id="SFLDS00029">
    <property type="entry name" value="Radical_SAM"/>
    <property type="match status" value="1"/>
</dbReference>
<comment type="caution">
    <text evidence="11">The sequence shown here is derived from an EMBL/GenBank/DDBJ whole genome shotgun (WGS) entry which is preliminary data.</text>
</comment>
<keyword evidence="7 9" id="KW-0411">Iron-sulfur</keyword>
<feature type="binding site" evidence="9">
    <location>
        <position position="84"/>
    </location>
    <ligand>
        <name>substrate</name>
    </ligand>
</feature>
<dbReference type="GO" id="GO:0008616">
    <property type="term" value="P:tRNA queuosine(34) biosynthetic process"/>
    <property type="evidence" value="ECO:0007669"/>
    <property type="project" value="UniProtKB-UniRule"/>
</dbReference>
<organism evidence="11 12">
    <name type="scientific">Magnetospirillum aberrantis SpK</name>
    <dbReference type="NCBI Taxonomy" id="908842"/>
    <lineage>
        <taxon>Bacteria</taxon>
        <taxon>Pseudomonadati</taxon>
        <taxon>Pseudomonadota</taxon>
        <taxon>Alphaproteobacteria</taxon>
        <taxon>Rhodospirillales</taxon>
        <taxon>Rhodospirillaceae</taxon>
        <taxon>Magnetospirillum</taxon>
    </lineage>
</organism>
<keyword evidence="8 9" id="KW-0456">Lyase</keyword>
<dbReference type="Pfam" id="PF04055">
    <property type="entry name" value="Radical_SAM"/>
    <property type="match status" value="1"/>
</dbReference>
<evidence type="ECO:0000259" key="10">
    <source>
        <dbReference type="PROSITE" id="PS51918"/>
    </source>
</evidence>
<protein>
    <recommendedName>
        <fullName evidence="9">7-carboxy-7-deazaguanine synthase</fullName>
        <shortName evidence="9">CDG synthase</shortName>
        <ecNumber evidence="9">4.3.99.3</ecNumber>
    </recommendedName>
    <alternativeName>
        <fullName evidence="9">Queuosine biosynthesis protein QueE</fullName>
    </alternativeName>
</protein>
<keyword evidence="1 9" id="KW-0004">4Fe-4S</keyword>
<evidence type="ECO:0000313" key="12">
    <source>
        <dbReference type="Proteomes" id="UP000480684"/>
    </source>
</evidence>
<keyword evidence="4 9" id="KW-0671">Queuosine biosynthesis</keyword>
<feature type="binding site" evidence="9">
    <location>
        <position position="31"/>
    </location>
    <ligand>
        <name>[4Fe-4S] cluster</name>
        <dbReference type="ChEBI" id="CHEBI:49883"/>
        <note>4Fe-4S-S-AdoMet</note>
    </ligand>
</feature>
<dbReference type="GO" id="GO:0016840">
    <property type="term" value="F:carbon-nitrogen lyase activity"/>
    <property type="evidence" value="ECO:0007669"/>
    <property type="project" value="UniProtKB-UniRule"/>
</dbReference>
<dbReference type="InterPro" id="IPR024924">
    <property type="entry name" value="7-CO-7-deazaguanine_synth-like"/>
</dbReference>
<keyword evidence="2 9" id="KW-0949">S-adenosyl-L-methionine</keyword>
<dbReference type="SUPFAM" id="SSF102114">
    <property type="entry name" value="Radical SAM enzymes"/>
    <property type="match status" value="1"/>
</dbReference>
<comment type="pathway">
    <text evidence="9">Purine metabolism; 7-cyano-7-deazaguanine biosynthesis.</text>
</comment>